<dbReference type="Proteomes" id="UP000030745">
    <property type="component" value="Unassembled WGS sequence"/>
</dbReference>
<dbReference type="VEuPathDB" id="FungiDB:SPRG_09983"/>
<accession>A0A067C257</accession>
<dbReference type="KEGG" id="spar:SPRG_09983"/>
<protein>
    <submittedName>
        <fullName evidence="2">Uncharacterized protein</fullName>
    </submittedName>
</protein>
<evidence type="ECO:0000256" key="1">
    <source>
        <dbReference type="SAM" id="MobiDB-lite"/>
    </source>
</evidence>
<reference evidence="2 3" key="1">
    <citation type="journal article" date="2013" name="PLoS Genet.">
        <title>Distinctive expansion of potential virulence genes in the genome of the oomycete fish pathogen Saprolegnia parasitica.</title>
        <authorList>
            <person name="Jiang R.H."/>
            <person name="de Bruijn I."/>
            <person name="Haas B.J."/>
            <person name="Belmonte R."/>
            <person name="Lobach L."/>
            <person name="Christie J."/>
            <person name="van den Ackerveken G."/>
            <person name="Bottin A."/>
            <person name="Bulone V."/>
            <person name="Diaz-Moreno S.M."/>
            <person name="Dumas B."/>
            <person name="Fan L."/>
            <person name="Gaulin E."/>
            <person name="Govers F."/>
            <person name="Grenville-Briggs L.J."/>
            <person name="Horner N.R."/>
            <person name="Levin J.Z."/>
            <person name="Mammella M."/>
            <person name="Meijer H.J."/>
            <person name="Morris P."/>
            <person name="Nusbaum C."/>
            <person name="Oome S."/>
            <person name="Phillips A.J."/>
            <person name="van Rooyen D."/>
            <person name="Rzeszutek E."/>
            <person name="Saraiva M."/>
            <person name="Secombes C.J."/>
            <person name="Seidl M.F."/>
            <person name="Snel B."/>
            <person name="Stassen J.H."/>
            <person name="Sykes S."/>
            <person name="Tripathy S."/>
            <person name="van den Berg H."/>
            <person name="Vega-Arreguin J.C."/>
            <person name="Wawra S."/>
            <person name="Young S.K."/>
            <person name="Zeng Q."/>
            <person name="Dieguez-Uribeondo J."/>
            <person name="Russ C."/>
            <person name="Tyler B.M."/>
            <person name="van West P."/>
        </authorList>
    </citation>
    <scope>NUCLEOTIDE SEQUENCE [LARGE SCALE GENOMIC DNA]</scope>
    <source>
        <strain evidence="2 3">CBS 223.65</strain>
    </source>
</reference>
<dbReference type="OrthoDB" id="167660at2759"/>
<gene>
    <name evidence="2" type="ORF">SPRG_09983</name>
</gene>
<feature type="compositionally biased region" description="Basic residues" evidence="1">
    <location>
        <begin position="47"/>
        <end position="63"/>
    </location>
</feature>
<dbReference type="GeneID" id="24132120"/>
<dbReference type="RefSeq" id="XP_012206127.1">
    <property type="nucleotide sequence ID" value="XM_012350737.1"/>
</dbReference>
<name>A0A067C257_SAPPC</name>
<evidence type="ECO:0000313" key="3">
    <source>
        <dbReference type="Proteomes" id="UP000030745"/>
    </source>
</evidence>
<sequence length="85" mass="9604">MFSVNEQLTGVKFTYNGNPHDFGKVTTKYVHTAGFQPPLPPPLPPDRRRRCPRGRRRHSRAPAKPKSPQLFAPFTFDASDIMAVV</sequence>
<evidence type="ECO:0000313" key="2">
    <source>
        <dbReference type="EMBL" id="KDO23175.1"/>
    </source>
</evidence>
<organism evidence="2 3">
    <name type="scientific">Saprolegnia parasitica (strain CBS 223.65)</name>
    <dbReference type="NCBI Taxonomy" id="695850"/>
    <lineage>
        <taxon>Eukaryota</taxon>
        <taxon>Sar</taxon>
        <taxon>Stramenopiles</taxon>
        <taxon>Oomycota</taxon>
        <taxon>Saprolegniomycetes</taxon>
        <taxon>Saprolegniales</taxon>
        <taxon>Saprolegniaceae</taxon>
        <taxon>Saprolegnia</taxon>
    </lineage>
</organism>
<keyword evidence="3" id="KW-1185">Reference proteome</keyword>
<proteinExistence type="predicted"/>
<feature type="region of interest" description="Disordered" evidence="1">
    <location>
        <begin position="33"/>
        <end position="70"/>
    </location>
</feature>
<dbReference type="AlphaFoldDB" id="A0A067C257"/>
<dbReference type="EMBL" id="KK583257">
    <property type="protein sequence ID" value="KDO23175.1"/>
    <property type="molecule type" value="Genomic_DNA"/>
</dbReference>
<dbReference type="STRING" id="695850.A0A067C257"/>